<dbReference type="GO" id="GO:0016829">
    <property type="term" value="F:lyase activity"/>
    <property type="evidence" value="ECO:0007669"/>
    <property type="project" value="UniProtKB-KW"/>
</dbReference>
<feature type="domain" description="Fe-S hydro-lyase tartrate dehydratase alpha-type catalytic" evidence="7">
    <location>
        <begin position="11"/>
        <end position="278"/>
    </location>
</feature>
<dbReference type="NCBIfam" id="NF004885">
    <property type="entry name" value="PRK06246.1"/>
    <property type="match status" value="1"/>
</dbReference>
<dbReference type="Proteomes" id="UP001144471">
    <property type="component" value="Unassembled WGS sequence"/>
</dbReference>
<evidence type="ECO:0000313" key="9">
    <source>
        <dbReference type="Proteomes" id="UP001144471"/>
    </source>
</evidence>
<comment type="caution">
    <text evidence="8">The sequence shown here is derived from an EMBL/GenBank/DDBJ whole genome shotgun (WGS) entry which is preliminary data.</text>
</comment>
<dbReference type="GO" id="GO:0046872">
    <property type="term" value="F:metal ion binding"/>
    <property type="evidence" value="ECO:0007669"/>
    <property type="project" value="UniProtKB-KW"/>
</dbReference>
<dbReference type="AlphaFoldDB" id="A0A9W6LP77"/>
<sequence length="280" mass="30022">MKEISLTRVTEEVERMCIEANYFIGSDVINKIKEAHANEESPVGKNVLEQIIKNDDIAATDRVPMCQDTGLVVVFLEVGTEVRVNGDIYASIQEGVRRGYEKGFLRKSIVKHPFDRVNTKDNTPAVIHTKLVPGSDKVKIIVAPKGGGSENMSLVKMLKPADGIEGVKQLVVETIKNAGGNPCPPIIVGVGIGGSFEKAALLAKEALMRDVNDSSSDPINAKLEGELLELINNTGVGPLGLGGRNTALAVKVETHPCHIASLPVAININCHAARHKEVVL</sequence>
<evidence type="ECO:0000256" key="3">
    <source>
        <dbReference type="ARBA" id="ARBA00022723"/>
    </source>
</evidence>
<evidence type="ECO:0000256" key="6">
    <source>
        <dbReference type="ARBA" id="ARBA00023239"/>
    </source>
</evidence>
<keyword evidence="3" id="KW-0479">Metal-binding</keyword>
<dbReference type="PANTHER" id="PTHR30389">
    <property type="entry name" value="FUMARATE HYDRATASE-RELATED"/>
    <property type="match status" value="1"/>
</dbReference>
<comment type="similarity">
    <text evidence="1">Belongs to the class-I fumarase family.</text>
</comment>
<keyword evidence="9" id="KW-1185">Reference proteome</keyword>
<evidence type="ECO:0000256" key="5">
    <source>
        <dbReference type="ARBA" id="ARBA00023014"/>
    </source>
</evidence>
<evidence type="ECO:0000313" key="8">
    <source>
        <dbReference type="EMBL" id="GLI57302.1"/>
    </source>
</evidence>
<keyword evidence="5" id="KW-0411">Iron-sulfur</keyword>
<dbReference type="EMBL" id="BSDY01000016">
    <property type="protein sequence ID" value="GLI57302.1"/>
    <property type="molecule type" value="Genomic_DNA"/>
</dbReference>
<evidence type="ECO:0000259" key="7">
    <source>
        <dbReference type="Pfam" id="PF05681"/>
    </source>
</evidence>
<keyword evidence="2" id="KW-0004">4Fe-4S</keyword>
<keyword evidence="6" id="KW-0456">Lyase</keyword>
<evidence type="ECO:0000256" key="1">
    <source>
        <dbReference type="ARBA" id="ARBA00008876"/>
    </source>
</evidence>
<dbReference type="GO" id="GO:0051539">
    <property type="term" value="F:4 iron, 4 sulfur cluster binding"/>
    <property type="evidence" value="ECO:0007669"/>
    <property type="project" value="UniProtKB-KW"/>
</dbReference>
<reference evidence="8" key="1">
    <citation type="submission" date="2022-12" db="EMBL/GenBank/DDBJ databases">
        <title>Reference genome sequencing for broad-spectrum identification of bacterial and archaeal isolates by mass spectrometry.</title>
        <authorList>
            <person name="Sekiguchi Y."/>
            <person name="Tourlousse D.M."/>
        </authorList>
    </citation>
    <scope>NUCLEOTIDE SEQUENCE</scope>
    <source>
        <strain evidence="8">10succ1</strain>
    </source>
</reference>
<protein>
    <submittedName>
        <fullName evidence="8">Fumarate hydratase</fullName>
    </submittedName>
</protein>
<accession>A0A9W6LP77</accession>
<dbReference type="Pfam" id="PF05681">
    <property type="entry name" value="Fumerase"/>
    <property type="match status" value="1"/>
</dbReference>
<dbReference type="NCBIfam" id="TIGR00722">
    <property type="entry name" value="ttdA_fumA_fumB"/>
    <property type="match status" value="1"/>
</dbReference>
<dbReference type="InterPro" id="IPR051208">
    <property type="entry name" value="Class-I_Fumarase/Tartrate_DH"/>
</dbReference>
<dbReference type="PANTHER" id="PTHR30389:SF17">
    <property type="entry name" value="L(+)-TARTRATE DEHYDRATASE SUBUNIT ALPHA-RELATED"/>
    <property type="match status" value="1"/>
</dbReference>
<proteinExistence type="inferred from homology"/>
<name>A0A9W6LP77_9FUSO</name>
<dbReference type="RefSeq" id="WP_281836859.1">
    <property type="nucleotide sequence ID" value="NZ_BSDY01000016.1"/>
</dbReference>
<keyword evidence="4" id="KW-0408">Iron</keyword>
<evidence type="ECO:0000256" key="4">
    <source>
        <dbReference type="ARBA" id="ARBA00023004"/>
    </source>
</evidence>
<organism evidence="8 9">
    <name type="scientific">Propionigenium maris DSM 9537</name>
    <dbReference type="NCBI Taxonomy" id="1123000"/>
    <lineage>
        <taxon>Bacteria</taxon>
        <taxon>Fusobacteriati</taxon>
        <taxon>Fusobacteriota</taxon>
        <taxon>Fusobacteriia</taxon>
        <taxon>Fusobacteriales</taxon>
        <taxon>Fusobacteriaceae</taxon>
        <taxon>Propionigenium</taxon>
    </lineage>
</organism>
<dbReference type="InterPro" id="IPR004646">
    <property type="entry name" value="Fe-S_hydro-lyase_TtdA-typ_cat"/>
</dbReference>
<gene>
    <name evidence="8" type="ORF">PM10SUCC1_28160</name>
</gene>
<evidence type="ECO:0000256" key="2">
    <source>
        <dbReference type="ARBA" id="ARBA00022485"/>
    </source>
</evidence>